<feature type="compositionally biased region" description="Basic and acidic residues" evidence="2">
    <location>
        <begin position="805"/>
        <end position="828"/>
    </location>
</feature>
<dbReference type="InterPro" id="IPR006530">
    <property type="entry name" value="YD"/>
</dbReference>
<dbReference type="InterPro" id="IPR031325">
    <property type="entry name" value="RHS_repeat"/>
</dbReference>
<dbReference type="EMBL" id="BOPD01000013">
    <property type="protein sequence ID" value="GIJ33149.1"/>
    <property type="molecule type" value="Genomic_DNA"/>
</dbReference>
<proteinExistence type="predicted"/>
<dbReference type="Pfam" id="PF05593">
    <property type="entry name" value="RHS_repeat"/>
    <property type="match status" value="1"/>
</dbReference>
<evidence type="ECO:0000313" key="5">
    <source>
        <dbReference type="Proteomes" id="UP000607311"/>
    </source>
</evidence>
<dbReference type="Proteomes" id="UP000607311">
    <property type="component" value="Unassembled WGS sequence"/>
</dbReference>
<accession>A0A9W5UP90</accession>
<evidence type="ECO:0000256" key="1">
    <source>
        <dbReference type="ARBA" id="ARBA00022737"/>
    </source>
</evidence>
<dbReference type="NCBIfam" id="TIGR01443">
    <property type="entry name" value="intein_Cterm"/>
    <property type="match status" value="1"/>
</dbReference>
<dbReference type="PANTHER" id="PTHR32305">
    <property type="match status" value="1"/>
</dbReference>
<feature type="domain" description="Hint" evidence="3">
    <location>
        <begin position="2060"/>
        <end position="2156"/>
    </location>
</feature>
<keyword evidence="1" id="KW-0677">Repeat</keyword>
<evidence type="ECO:0000313" key="4">
    <source>
        <dbReference type="EMBL" id="GIJ33149.1"/>
    </source>
</evidence>
<dbReference type="InterPro" id="IPR030934">
    <property type="entry name" value="Intein_C"/>
</dbReference>
<dbReference type="NCBIfam" id="TIGR01643">
    <property type="entry name" value="YD_repeat_2x"/>
    <property type="match status" value="1"/>
</dbReference>
<dbReference type="InterPro" id="IPR050708">
    <property type="entry name" value="T6SS_VgrG/RHS"/>
</dbReference>
<dbReference type="SMART" id="SM00306">
    <property type="entry name" value="HintN"/>
    <property type="match status" value="1"/>
</dbReference>
<feature type="compositionally biased region" description="Polar residues" evidence="2">
    <location>
        <begin position="49"/>
        <end position="60"/>
    </location>
</feature>
<dbReference type="SUPFAM" id="SSF51294">
    <property type="entry name" value="Hedgehog/intein (Hint) domain"/>
    <property type="match status" value="1"/>
</dbReference>
<evidence type="ECO:0000256" key="2">
    <source>
        <dbReference type="SAM" id="MobiDB-lite"/>
    </source>
</evidence>
<dbReference type="NCBIfam" id="TIGR03696">
    <property type="entry name" value="Rhs_assc_core"/>
    <property type="match status" value="1"/>
</dbReference>
<dbReference type="OrthoDB" id="291011at2"/>
<comment type="caution">
    <text evidence="4">The sequence shown here is derived from an EMBL/GenBank/DDBJ whole genome shotgun (WGS) entry which is preliminary data.</text>
</comment>
<organism evidence="4 5">
    <name type="scientific">Micromonospora sediminimaris</name>
    <dbReference type="NCBI Taxonomy" id="547162"/>
    <lineage>
        <taxon>Bacteria</taxon>
        <taxon>Bacillati</taxon>
        <taxon>Actinomycetota</taxon>
        <taxon>Actinomycetes</taxon>
        <taxon>Micromonosporales</taxon>
        <taxon>Micromonosporaceae</taxon>
        <taxon>Micromonospora</taxon>
    </lineage>
</organism>
<dbReference type="CDD" id="cd00081">
    <property type="entry name" value="Hint"/>
    <property type="match status" value="1"/>
</dbReference>
<dbReference type="PROSITE" id="PS50817">
    <property type="entry name" value="INTEIN_N_TER"/>
    <property type="match status" value="1"/>
</dbReference>
<dbReference type="Pfam" id="PF25023">
    <property type="entry name" value="TEN_YD-shell"/>
    <property type="match status" value="1"/>
</dbReference>
<evidence type="ECO:0000259" key="3">
    <source>
        <dbReference type="SMART" id="SM00306"/>
    </source>
</evidence>
<name>A0A9W5UP90_9ACTN</name>
<dbReference type="Pfam" id="PF07591">
    <property type="entry name" value="PT-HINT"/>
    <property type="match status" value="1"/>
</dbReference>
<keyword evidence="5" id="KW-1185">Reference proteome</keyword>
<feature type="region of interest" description="Disordered" evidence="2">
    <location>
        <begin position="48"/>
        <end position="88"/>
    </location>
</feature>
<dbReference type="GO" id="GO:0016539">
    <property type="term" value="P:intein-mediated protein splicing"/>
    <property type="evidence" value="ECO:0007669"/>
    <property type="project" value="InterPro"/>
</dbReference>
<feature type="region of interest" description="Disordered" evidence="2">
    <location>
        <begin position="805"/>
        <end position="838"/>
    </location>
</feature>
<dbReference type="Gene3D" id="2.170.16.10">
    <property type="entry name" value="Hedgehog/Intein (Hint) domain"/>
    <property type="match status" value="1"/>
</dbReference>
<dbReference type="PANTHER" id="PTHR32305:SF17">
    <property type="entry name" value="TRNA NUCLEASE WAPA"/>
    <property type="match status" value="1"/>
</dbReference>
<sequence>MLSRPSSDQFRRVTRFRLTPDRGRARPVLAVALAVTVMATLLTALPQEASATSQRLSVTQPKPVSSEPVPPKPRPADLSQGAGTRPAANVRWPRPEVAEVDLFVGRAALEGSDGASTVMTRAGSLPVRIGSARTGAMATTRTARVPVSRARVEVIDHAAASPVWRDGLLLRIERTDGSGAPGRMGVAVDYGAFESAFGADWSTRLRLLALPECALSTPDRKSCGARQLPSRNDFKTKQVVADVDLDADSNASAGAPSTLLALQAASAGPAGDYGATPLQPSSSWSAGGSSGDFVWSYPVRVPPALGPAPDLTLGYSSSAVDGRSDASNNQPSWVGEGFDYAPGFIERRYVPCLEDTAGDATNSEDVGDLCWGTDNAVLSLNGRSNELVKDDASGQWRLKGDDASRVEKLTGADNGDERDGEYWRVTTADGVQYYFGRDDLPGHTAATASTNTVRVYGNHPGEPCYNSSFKDGHCRQAWRWNLDYVVDTHGGTMSLWYQRETNKYAANVTDSNDVSYIRASTLSRIDYGTWDRGSADRSTTPTAQVFFTTDNRCLSECTTKTEQHWPDVPWDQECTGDSCAGRYSPTFWSTKRLAKISTRVAGVSGDVETWTLTHTFPKNGDASRDGMWLESIRHAGHVGSTVSLPEINFDWVQKPNRVDQADDGKPPMHWMRLSDIWTETGGKITVAYSNPECVAGSNMPASPHSNTLRCYPVLSEDQLTKQIERDYFHKYVVREVTEADWTGGGTNVITSYEYLGGAAWHHTDDDGLTRDKFRTWADYRGYGRVRVRTGTDGRETLTETHYYRGMHGDKASPDGGAREVRHPARDLNGDGDTTDAADAPQVDDVDALRGTVREHLVYNGVDTDLISRAVNQGWQSAPTATRDMGSTNTHARFTGVGATWNAVRLDAGRGWRVTSKTNTFDDYGMSIAASDRGDTARTDDEQCLITTYARNISANIVGLPSRLQTFALPCGTDATKTDHVIADVRNYYDGKPYGAAPTKGDLTRTETLKDWSTTGGTTWLTNSTSQYDPHGRVVAATDIRGNSTTTDYTPATGGPVTRVTTTNHLEWTTSQDMSPIWGLPERITDANGKMTDRRYDALGRLVKVWLPNRPIGTNPANPGPPSIEYSYTVRNSGGVNATATRAVSAEGTYVTTYALFDGLARPRQTQSPAVSGGGTVLSETVYDSAGRVAYSSSRHHDPNLTPGTQLRSIAAWEANGQTVNEYDRAGRQTASILMSGGEKQWQTTTAYGGDRVYVTPPNGGTPTTTISDARGNTVEVRQHAEGSVTGPFDATTYTYNAKAQLAAVTDAAGNDWIFEHDIRGRQIRTEDPDRGQTMSTYNDAGDLTETIDALGKKLVYTYDSLGRRDATYDTSVAAANLRASWTYDPSGARGHPASSSRWTDGGKNEYRVQIRGYNALYQSSGEDYIIPASETGLAGTYIFTRSYKADGISVASATYPNTGGLGGEQLTFTYDSTTGLPEQVRTNWPGAGQYVANTDYTAFAELGMVSYQQTAQNYVEKAFVYDDRTARLNRATTIRQQAPQPVATVDYEYDPAGNITRIMDDPEGGSRDVQCFRYDYVRRLTSAWTPVAADCAPDPTTAGLGGPAPYWHSWTFDPVGRSVGNRAAETRHGATDTVSSYRYPTAGAARPHAATEVVTTGTGVGTKNYRYDAAGNTTCRPNATATSNSCPSGSGSQTLTWDSEGRLASVSDGGKNHSYLYDADGGRLIARDPTGRTLYLPGMEVRYTITNASKSATRYYSHQGQTYAMRQPGAGITWLVNDHQGTQRISITAGSQVVTQRRQNPYGGPRGSTPAWPNQLGFVGGTIDGTTDPTGLTHIGARSYDPSIGRFVSVDPLQDLADPQQWNGYAYGNNSPITFADPTGLRHLEGNDERGQIGYQEDQGGTTVTGTPIAVAESQPPTINDTLAQSVPSAKVFKELLFDRGYGGSLQFNWREMLTWAAESTHNWVFLCTNMLGGDSAGCEQDNPMARTPDPLEAVAFVGVLGGTLLCARTLPACLLGIAEGELAFAATGSMMGLSGGGLGLISLARSTYKPVNMDRVFAGLCSFSGDTEVLLADGSSKPISEVRVGDEVEATDPETGERGDRRVTHLWVHDDDLHTLEVGGKTLKTTEDHPFWNDTDGEWQRADALDPGDRLLDAGGEAVLVTGRVSNSSWRAPAFNLTVDNIHTYYVLAGNTPVLVHNSGCGPELSGMENFGKKWGKHSKDYRLNPGDASARDWFRNRIGEVRNSHDEVRRGPWNPDNGGGTDYWFYRKDEDLLVTRGDGTFVTMFPGASGNGWFNGAARIPCGCN</sequence>
<protein>
    <recommendedName>
        <fullName evidence="3">Hint domain-containing protein</fullName>
    </recommendedName>
</protein>
<dbReference type="InterPro" id="IPR006141">
    <property type="entry name" value="Intein_N"/>
</dbReference>
<dbReference type="InterPro" id="IPR022385">
    <property type="entry name" value="Rhs_assc_core"/>
</dbReference>
<dbReference type="InterPro" id="IPR036844">
    <property type="entry name" value="Hint_dom_sf"/>
</dbReference>
<reference evidence="4" key="1">
    <citation type="submission" date="2021-01" db="EMBL/GenBank/DDBJ databases">
        <title>Whole genome shotgun sequence of Verrucosispora sediminis NBRC 107745.</title>
        <authorList>
            <person name="Komaki H."/>
            <person name="Tamura T."/>
        </authorList>
    </citation>
    <scope>NUCLEOTIDE SEQUENCE</scope>
    <source>
        <strain evidence="4">NBRC 107745</strain>
    </source>
</reference>
<dbReference type="Gene3D" id="2.180.10.10">
    <property type="entry name" value="RHS repeat-associated core"/>
    <property type="match status" value="2"/>
</dbReference>
<dbReference type="InterPro" id="IPR056823">
    <property type="entry name" value="TEN-like_YD-shell"/>
</dbReference>
<gene>
    <name evidence="4" type="ORF">Vse01_22970</name>
</gene>
<dbReference type="InterPro" id="IPR003587">
    <property type="entry name" value="Hint_dom_N"/>
</dbReference>